<dbReference type="Proteomes" id="UP000184130">
    <property type="component" value="Unassembled WGS sequence"/>
</dbReference>
<dbReference type="SUPFAM" id="SSF53474">
    <property type="entry name" value="alpha/beta-Hydrolases"/>
    <property type="match status" value="1"/>
</dbReference>
<gene>
    <name evidence="1" type="ORF">SAMN05216463_101103</name>
</gene>
<dbReference type="Pfam" id="PF26363">
    <property type="entry name" value="Phospholipase-like"/>
    <property type="match status" value="1"/>
</dbReference>
<dbReference type="Gene3D" id="3.40.50.1820">
    <property type="entry name" value="alpha/beta hydrolase"/>
    <property type="match status" value="1"/>
</dbReference>
<dbReference type="OrthoDB" id="6450827at2"/>
<reference evidence="1 2" key="1">
    <citation type="submission" date="2016-11" db="EMBL/GenBank/DDBJ databases">
        <authorList>
            <person name="Jaros S."/>
            <person name="Januszkiewicz K."/>
            <person name="Wedrychowicz H."/>
        </authorList>
    </citation>
    <scope>NUCLEOTIDE SEQUENCE [LARGE SCALE GENOMIC DNA]</scope>
    <source>
        <strain evidence="1 2">KHT3</strain>
    </source>
</reference>
<evidence type="ECO:0008006" key="3">
    <source>
        <dbReference type="Google" id="ProtNLM"/>
    </source>
</evidence>
<dbReference type="AlphaFoldDB" id="A0A1M6R685"/>
<name>A0A1M6R685_XYLRU</name>
<dbReference type="EMBL" id="FRBD01000001">
    <property type="protein sequence ID" value="SHK27962.1"/>
    <property type="molecule type" value="Genomic_DNA"/>
</dbReference>
<accession>A0A1M6R685</accession>
<dbReference type="InterPro" id="IPR029058">
    <property type="entry name" value="AB_hydrolase_fold"/>
</dbReference>
<sequence>MMENYSDVFLGGIEIKEAYEHKSLEVAYGFYKSAYNNLAEHLTIAINVERKGEQNVERILNSVFQSNLSPKGDDLTLLIYRYRDFLRQFNNFLDKNDDIYRQLSIRGLDKNEIEYWRVGMGQSLLLNLPRQTGVECLQFMVCSKYVVENLTSLYKHFCKTGVVSEFAYEGCKLLGVTWADFMFSIRQASYGLMVKPVYGALQNIINGGHVQQRILDTVFSTLEKTGAAFAEYPYSFKLNGSVLISPMVNRLVPDIQGLYNKARKMELDFHDACGMAVALFDYQDKGGIKHCVSFAGTRMGFTTPRKIVVTTENVITDVFQYISLPSIVYFAAVGILKGVMMSYSQEDVYVFGHSLGGGLAQFSCAAVNSCNAKAYCYNSAGLGDFSLNAINKKYGTSPIVSQIQHICSQHDYVSCFGTLLQNIKYIRSESGLSAHGLKQLNLELNGSEIRVRV</sequence>
<protein>
    <recommendedName>
        <fullName evidence="3">Lipase (Class 3)</fullName>
    </recommendedName>
</protein>
<evidence type="ECO:0000313" key="1">
    <source>
        <dbReference type="EMBL" id="SHK27962.1"/>
    </source>
</evidence>
<organism evidence="1 2">
    <name type="scientific">Xylanibacter ruminicola</name>
    <name type="common">Prevotella ruminicola</name>
    <dbReference type="NCBI Taxonomy" id="839"/>
    <lineage>
        <taxon>Bacteria</taxon>
        <taxon>Pseudomonadati</taxon>
        <taxon>Bacteroidota</taxon>
        <taxon>Bacteroidia</taxon>
        <taxon>Bacteroidales</taxon>
        <taxon>Prevotellaceae</taxon>
        <taxon>Xylanibacter</taxon>
    </lineage>
</organism>
<proteinExistence type="predicted"/>
<evidence type="ECO:0000313" key="2">
    <source>
        <dbReference type="Proteomes" id="UP000184130"/>
    </source>
</evidence>